<dbReference type="InterPro" id="IPR016188">
    <property type="entry name" value="PurM-like_N"/>
</dbReference>
<feature type="binding site" evidence="1">
    <location>
        <position position="80"/>
    </location>
    <ligand>
        <name>Mg(2+)</name>
        <dbReference type="ChEBI" id="CHEBI:18420"/>
        <label>4</label>
    </ligand>
</feature>
<dbReference type="PIRSF" id="PIRSF005303">
    <property type="entry name" value="Thiam_monoph_kin"/>
    <property type="match status" value="1"/>
</dbReference>
<evidence type="ECO:0000313" key="4">
    <source>
        <dbReference type="EMBL" id="EFQ04633.1"/>
    </source>
</evidence>
<dbReference type="CDD" id="cd02194">
    <property type="entry name" value="ThiL"/>
    <property type="match status" value="1"/>
</dbReference>
<dbReference type="Gene3D" id="3.30.1330.10">
    <property type="entry name" value="PurM-like, N-terminal domain"/>
    <property type="match status" value="1"/>
</dbReference>
<keyword evidence="1" id="KW-0067">ATP-binding</keyword>
<keyword evidence="1 4" id="KW-0418">Kinase</keyword>
<dbReference type="STRING" id="706434.HMPREF9429_00572"/>
<name>E2ZAV1_9FIRM</name>
<dbReference type="GO" id="GO:0000287">
    <property type="term" value="F:magnesium ion binding"/>
    <property type="evidence" value="ECO:0007669"/>
    <property type="project" value="UniProtKB-UniRule"/>
</dbReference>
<feature type="domain" description="PurM-like N-terminal" evidence="2">
    <location>
        <begin position="31"/>
        <end position="145"/>
    </location>
</feature>
<protein>
    <recommendedName>
        <fullName evidence="1">Thiamine-monophosphate kinase</fullName>
        <shortName evidence="1">TMP kinase</shortName>
        <shortName evidence="1">Thiamine-phosphate kinase</shortName>
        <ecNumber evidence="1">2.7.4.16</ecNumber>
    </recommendedName>
</protein>
<comment type="similarity">
    <text evidence="1">Belongs to the thiamine-monophosphate kinase family.</text>
</comment>
<evidence type="ECO:0000256" key="1">
    <source>
        <dbReference type="HAMAP-Rule" id="MF_02128"/>
    </source>
</evidence>
<dbReference type="InterPro" id="IPR036921">
    <property type="entry name" value="PurM-like_N_sf"/>
</dbReference>
<dbReference type="EC" id="2.7.4.16" evidence="1"/>
<comment type="caution">
    <text evidence="1">Lacks conserved residue(s) required for the propagation of feature annotation.</text>
</comment>
<feature type="binding site" evidence="1">
    <location>
        <position position="50"/>
    </location>
    <ligand>
        <name>Mg(2+)</name>
        <dbReference type="ChEBI" id="CHEBI:18420"/>
        <label>1</label>
    </ligand>
</feature>
<comment type="caution">
    <text evidence="4">The sequence shown here is derived from an EMBL/GenBank/DDBJ whole genome shotgun (WGS) entry which is preliminary data.</text>
</comment>
<feature type="binding site" evidence="1">
    <location>
        <position position="80"/>
    </location>
    <ligand>
        <name>Mg(2+)</name>
        <dbReference type="ChEBI" id="CHEBI:18420"/>
        <label>2</label>
    </ligand>
</feature>
<dbReference type="RefSeq" id="WP_006941424.1">
    <property type="nucleotide sequence ID" value="NZ_GL538186.1"/>
</dbReference>
<feature type="binding site" evidence="1">
    <location>
        <position position="154"/>
    </location>
    <ligand>
        <name>ATP</name>
        <dbReference type="ChEBI" id="CHEBI:30616"/>
    </ligand>
</feature>
<dbReference type="Proteomes" id="UP000003195">
    <property type="component" value="Unassembled WGS sequence"/>
</dbReference>
<dbReference type="GO" id="GO:0009030">
    <property type="term" value="F:thiamine-phosphate kinase activity"/>
    <property type="evidence" value="ECO:0007669"/>
    <property type="project" value="UniProtKB-UniRule"/>
</dbReference>
<keyword evidence="5" id="KW-1185">Reference proteome</keyword>
<proteinExistence type="inferred from homology"/>
<dbReference type="UniPathway" id="UPA00060">
    <property type="reaction ID" value="UER00142"/>
</dbReference>
<organism evidence="4 5">
    <name type="scientific">Megasphaera micronuciformis F0359</name>
    <dbReference type="NCBI Taxonomy" id="706434"/>
    <lineage>
        <taxon>Bacteria</taxon>
        <taxon>Bacillati</taxon>
        <taxon>Bacillota</taxon>
        <taxon>Negativicutes</taxon>
        <taxon>Veillonellales</taxon>
        <taxon>Veillonellaceae</taxon>
        <taxon>Megasphaera</taxon>
    </lineage>
</organism>
<dbReference type="EMBL" id="AECS01000012">
    <property type="protein sequence ID" value="EFQ04633.1"/>
    <property type="molecule type" value="Genomic_DNA"/>
</dbReference>
<dbReference type="NCBIfam" id="TIGR01379">
    <property type="entry name" value="thiL"/>
    <property type="match status" value="1"/>
</dbReference>
<comment type="catalytic activity">
    <reaction evidence="1">
        <text>thiamine phosphate + ATP = thiamine diphosphate + ADP</text>
        <dbReference type="Rhea" id="RHEA:15913"/>
        <dbReference type="ChEBI" id="CHEBI:30616"/>
        <dbReference type="ChEBI" id="CHEBI:37575"/>
        <dbReference type="ChEBI" id="CHEBI:58937"/>
        <dbReference type="ChEBI" id="CHEBI:456216"/>
        <dbReference type="EC" id="2.7.4.16"/>
    </reaction>
</comment>
<keyword evidence="1" id="KW-0460">Magnesium</keyword>
<feature type="binding site" evidence="1">
    <location>
        <begin position="127"/>
        <end position="128"/>
    </location>
    <ligand>
        <name>ATP</name>
        <dbReference type="ChEBI" id="CHEBI:30616"/>
    </ligand>
</feature>
<feature type="binding site" evidence="1">
    <location>
        <position position="321"/>
    </location>
    <ligand>
        <name>substrate</name>
    </ligand>
</feature>
<feature type="binding site" evidence="1">
    <location>
        <position position="33"/>
    </location>
    <ligand>
        <name>Mg(2+)</name>
        <dbReference type="ChEBI" id="CHEBI:18420"/>
        <label>3</label>
    </ligand>
</feature>
<dbReference type="InterPro" id="IPR010918">
    <property type="entry name" value="PurM-like_C_dom"/>
</dbReference>
<feature type="binding site" evidence="1">
    <location>
        <position position="110"/>
    </location>
    <ligand>
        <name>ATP</name>
        <dbReference type="ChEBI" id="CHEBI:30616"/>
    </ligand>
</feature>
<dbReference type="SUPFAM" id="SSF56042">
    <property type="entry name" value="PurM C-terminal domain-like"/>
    <property type="match status" value="1"/>
</dbReference>
<feature type="binding site" evidence="1">
    <location>
        <position position="33"/>
    </location>
    <ligand>
        <name>Mg(2+)</name>
        <dbReference type="ChEBI" id="CHEBI:18420"/>
        <label>4</label>
    </ligand>
</feature>
<feature type="binding site" evidence="1">
    <location>
        <position position="269"/>
    </location>
    <ligand>
        <name>substrate</name>
    </ligand>
</feature>
<dbReference type="InterPro" id="IPR006283">
    <property type="entry name" value="ThiL-like"/>
</dbReference>
<sequence length="328" mass="34589">MKLSDIGEFGFIDRIKKDTIVNPASVVVGIGDDGAVYKTTEGKEQVAVIDTMIEGRHFIIGKTATWYEAGYKAVASNLSDIAAMGAEPTHLVLSVALTPQMDAAQTDELYRGMKDICRHYGVNILGGDTVVSSEGAVLTVAAFGEIEAGKAVLRSGAVPGDIVAVSNTLGNSGAGLDVLLAGDAGYAAMKKAHAMPVPQVELGRLAVKYGCHSLNDISDGLASESNEIAAASHVDLILDKLQIPLSDELRRWCEVSGKDPYAYALAGGEDYELVLTMAPDDFYLLKEEFSSLTVIGKVQAGSGNVYLKDGHHTQVLAPSGWNHFSGGE</sequence>
<feature type="domain" description="PurM-like C-terminal" evidence="3">
    <location>
        <begin position="159"/>
        <end position="303"/>
    </location>
</feature>
<dbReference type="GO" id="GO:0009229">
    <property type="term" value="P:thiamine diphosphate biosynthetic process"/>
    <property type="evidence" value="ECO:0007669"/>
    <property type="project" value="UniProtKB-UniRule"/>
</dbReference>
<dbReference type="GO" id="GO:0005524">
    <property type="term" value="F:ATP binding"/>
    <property type="evidence" value="ECO:0007669"/>
    <property type="project" value="UniProtKB-UniRule"/>
</dbReference>
<dbReference type="Pfam" id="PF00586">
    <property type="entry name" value="AIRS"/>
    <property type="match status" value="1"/>
</dbReference>
<comment type="miscellaneous">
    <text evidence="1">Reaction mechanism of ThiL seems to utilize a direct, inline transfer of the gamma-phosphate of ATP to TMP rather than a phosphorylated enzyme intermediate.</text>
</comment>
<dbReference type="OrthoDB" id="9802811at2"/>
<keyword evidence="1 4" id="KW-0808">Transferase</keyword>
<evidence type="ECO:0000313" key="5">
    <source>
        <dbReference type="Proteomes" id="UP000003195"/>
    </source>
</evidence>
<feature type="binding site" evidence="1">
    <location>
        <position position="57"/>
    </location>
    <ligand>
        <name>substrate</name>
    </ligand>
</feature>
<feature type="binding site" evidence="1">
    <location>
        <position position="219"/>
    </location>
    <ligand>
        <name>Mg(2+)</name>
        <dbReference type="ChEBI" id="CHEBI:18420"/>
        <label>5</label>
    </ligand>
</feature>
<dbReference type="Gene3D" id="3.90.650.10">
    <property type="entry name" value="PurM-like C-terminal domain"/>
    <property type="match status" value="1"/>
</dbReference>
<feature type="binding site" evidence="1">
    <location>
        <position position="128"/>
    </location>
    <ligand>
        <name>Mg(2+)</name>
        <dbReference type="ChEBI" id="CHEBI:18420"/>
        <label>1</label>
    </ligand>
</feature>
<accession>E2ZAV1</accession>
<feature type="binding site" evidence="1">
    <location>
        <position position="50"/>
    </location>
    <ligand>
        <name>Mg(2+)</name>
        <dbReference type="ChEBI" id="CHEBI:18420"/>
        <label>2</label>
    </ligand>
</feature>
<keyword evidence="1" id="KW-0547">Nucleotide-binding</keyword>
<comment type="pathway">
    <text evidence="1">Cofactor biosynthesis; thiamine diphosphate biosynthesis; thiamine diphosphate from thiamine phosphate: step 1/1.</text>
</comment>
<dbReference type="Pfam" id="PF02769">
    <property type="entry name" value="AIRS_C"/>
    <property type="match status" value="1"/>
</dbReference>
<dbReference type="AlphaFoldDB" id="E2ZAV1"/>
<feature type="binding site" evidence="1">
    <location>
        <position position="216"/>
    </location>
    <ligand>
        <name>Mg(2+)</name>
        <dbReference type="ChEBI" id="CHEBI:18420"/>
        <label>3</label>
    </ligand>
</feature>
<dbReference type="SUPFAM" id="SSF55326">
    <property type="entry name" value="PurM N-terminal domain-like"/>
    <property type="match status" value="1"/>
</dbReference>
<dbReference type="PANTHER" id="PTHR30270:SF0">
    <property type="entry name" value="THIAMINE-MONOPHOSPHATE KINASE"/>
    <property type="match status" value="1"/>
</dbReference>
<keyword evidence="1" id="KW-0784">Thiamine biosynthesis</keyword>
<dbReference type="HOGENOM" id="CLU_046964_1_1_9"/>
<gene>
    <name evidence="1 4" type="primary">thiL</name>
    <name evidence="4" type="ORF">HMPREF9429_00572</name>
</gene>
<keyword evidence="1" id="KW-0479">Metal-binding</keyword>
<dbReference type="InterPro" id="IPR036676">
    <property type="entry name" value="PurM-like_C_sf"/>
</dbReference>
<evidence type="ECO:0000259" key="2">
    <source>
        <dbReference type="Pfam" id="PF00586"/>
    </source>
</evidence>
<dbReference type="HAMAP" id="MF_02128">
    <property type="entry name" value="TMP_kinase"/>
    <property type="match status" value="1"/>
</dbReference>
<dbReference type="PANTHER" id="PTHR30270">
    <property type="entry name" value="THIAMINE-MONOPHOSPHATE KINASE"/>
    <property type="match status" value="1"/>
</dbReference>
<feature type="binding site" evidence="1">
    <location>
        <position position="218"/>
    </location>
    <ligand>
        <name>ATP</name>
        <dbReference type="ChEBI" id="CHEBI:30616"/>
    </ligand>
</feature>
<comment type="function">
    <text evidence="1">Catalyzes the ATP-dependent phosphorylation of thiamine-monophosphate (TMP) to form thiamine-pyrophosphate (TPP), the active form of vitamin B1.</text>
</comment>
<dbReference type="eggNOG" id="COG0611">
    <property type="taxonomic scope" value="Bacteria"/>
</dbReference>
<evidence type="ECO:0000259" key="3">
    <source>
        <dbReference type="Pfam" id="PF02769"/>
    </source>
</evidence>
<reference evidence="4 5" key="1">
    <citation type="submission" date="2010-08" db="EMBL/GenBank/DDBJ databases">
        <authorList>
            <person name="Weinstock G."/>
            <person name="Sodergren E."/>
            <person name="Clifton S."/>
            <person name="Fulton L."/>
            <person name="Fulton B."/>
            <person name="Courtney L."/>
            <person name="Fronick C."/>
            <person name="Harrison M."/>
            <person name="Strong C."/>
            <person name="Farmer C."/>
            <person name="Delahaunty K."/>
            <person name="Markovic C."/>
            <person name="Hall O."/>
            <person name="Minx P."/>
            <person name="Tomlinson C."/>
            <person name="Mitreva M."/>
            <person name="Hou S."/>
            <person name="Chen J."/>
            <person name="Wollam A."/>
            <person name="Pepin K.H."/>
            <person name="Johnson M."/>
            <person name="Bhonagiri V."/>
            <person name="Zhang X."/>
            <person name="Suruliraj S."/>
            <person name="Warren W."/>
            <person name="Chinwalla A."/>
            <person name="Mardis E.R."/>
            <person name="Wilson R.K."/>
        </authorList>
    </citation>
    <scope>NUCLEOTIDE SEQUENCE [LARGE SCALE GENOMIC DNA]</scope>
    <source>
        <strain evidence="4 5">F0359</strain>
    </source>
</reference>
<dbReference type="GO" id="GO:0009228">
    <property type="term" value="P:thiamine biosynthetic process"/>
    <property type="evidence" value="ECO:0007669"/>
    <property type="project" value="UniProtKB-KW"/>
</dbReference>
<feature type="binding site" evidence="1">
    <location>
        <position position="80"/>
    </location>
    <ligand>
        <name>Mg(2+)</name>
        <dbReference type="ChEBI" id="CHEBI:18420"/>
        <label>3</label>
    </ligand>
</feature>